<reference evidence="2" key="1">
    <citation type="submission" date="2018-06" db="EMBL/GenBank/DDBJ databases">
        <authorList>
            <person name="Zhirakovskaya E."/>
        </authorList>
    </citation>
    <scope>NUCLEOTIDE SEQUENCE</scope>
</reference>
<dbReference type="Pfam" id="PF00498">
    <property type="entry name" value="FHA"/>
    <property type="match status" value="1"/>
</dbReference>
<dbReference type="InterPro" id="IPR050923">
    <property type="entry name" value="Cell_Proc_Reg/RNA_Proc"/>
</dbReference>
<dbReference type="SUPFAM" id="SSF49879">
    <property type="entry name" value="SMAD/FHA domain"/>
    <property type="match status" value="1"/>
</dbReference>
<organism evidence="2">
    <name type="scientific">hydrothermal vent metagenome</name>
    <dbReference type="NCBI Taxonomy" id="652676"/>
    <lineage>
        <taxon>unclassified sequences</taxon>
        <taxon>metagenomes</taxon>
        <taxon>ecological metagenomes</taxon>
    </lineage>
</organism>
<dbReference type="InterPro" id="IPR000253">
    <property type="entry name" value="FHA_dom"/>
</dbReference>
<evidence type="ECO:0000259" key="1">
    <source>
        <dbReference type="PROSITE" id="PS50006"/>
    </source>
</evidence>
<dbReference type="CDD" id="cd00060">
    <property type="entry name" value="FHA"/>
    <property type="match status" value="1"/>
</dbReference>
<dbReference type="AlphaFoldDB" id="A0A3B0ZWK8"/>
<gene>
    <name evidence="2" type="ORF">MNBD_GAMMA22-2799</name>
</gene>
<evidence type="ECO:0000313" key="2">
    <source>
        <dbReference type="EMBL" id="VAW91737.1"/>
    </source>
</evidence>
<dbReference type="Gene3D" id="2.60.200.20">
    <property type="match status" value="1"/>
</dbReference>
<protein>
    <recommendedName>
        <fullName evidence="1">FHA domain-containing protein</fullName>
    </recommendedName>
</protein>
<proteinExistence type="predicted"/>
<feature type="domain" description="FHA" evidence="1">
    <location>
        <begin position="23"/>
        <end position="71"/>
    </location>
</feature>
<dbReference type="EMBL" id="UOFS01000006">
    <property type="protein sequence ID" value="VAW91737.1"/>
    <property type="molecule type" value="Genomic_DNA"/>
</dbReference>
<dbReference type="PANTHER" id="PTHR23308">
    <property type="entry name" value="NUCLEAR INHIBITOR OF PROTEIN PHOSPHATASE-1"/>
    <property type="match status" value="1"/>
</dbReference>
<dbReference type="InterPro" id="IPR008984">
    <property type="entry name" value="SMAD_FHA_dom_sf"/>
</dbReference>
<accession>A0A3B0ZWK8</accession>
<sequence length="213" mass="23450">MAKIILTHDGTVIKEYLLDKERMTIGRKPHNDIQLDDNTVSGEHAAFLALQNIYVEDLGSTNGTLLNGERVKKRMLNHNDIIQIGRHEFRFVDSVVQDFESTIVIPSAKAAVVTGLDPAKEKHRDAFVEIIEGAKSGDTINLNKAYTTLGSPGISVVVIARRGQSYYIMPMGGTAAKQEPPRLNNMPISSQSQSLTANDVIDVAGSKLKFNYR</sequence>
<name>A0A3B0ZWK8_9ZZZZ</name>
<dbReference type="PROSITE" id="PS50006">
    <property type="entry name" value="FHA_DOMAIN"/>
    <property type="match status" value="1"/>
</dbReference>
<dbReference type="SMART" id="SM00240">
    <property type="entry name" value="FHA"/>
    <property type="match status" value="1"/>
</dbReference>